<keyword evidence="2" id="KW-0167">Capsid protein</keyword>
<name>A0A9D0Z078_9FIRM</name>
<evidence type="ECO:0000313" key="2">
    <source>
        <dbReference type="EMBL" id="HIQ64651.1"/>
    </source>
</evidence>
<dbReference type="InterPro" id="IPR018901">
    <property type="entry name" value="Spore_coat_CotE"/>
</dbReference>
<reference evidence="2" key="1">
    <citation type="submission" date="2020-10" db="EMBL/GenBank/DDBJ databases">
        <authorList>
            <person name="Gilroy R."/>
        </authorList>
    </citation>
    <scope>NUCLEOTIDE SEQUENCE</scope>
    <source>
        <strain evidence="2">CHK165-10780</strain>
    </source>
</reference>
<dbReference type="Pfam" id="PF10628">
    <property type="entry name" value="CotE"/>
    <property type="match status" value="1"/>
</dbReference>
<reference evidence="2" key="2">
    <citation type="journal article" date="2021" name="PeerJ">
        <title>Extensive microbial diversity within the chicken gut microbiome revealed by metagenomics and culture.</title>
        <authorList>
            <person name="Gilroy R."/>
            <person name="Ravi A."/>
            <person name="Getino M."/>
            <person name="Pursley I."/>
            <person name="Horton D.L."/>
            <person name="Alikhan N.F."/>
            <person name="Baker D."/>
            <person name="Gharbi K."/>
            <person name="Hall N."/>
            <person name="Watson M."/>
            <person name="Adriaenssens E.M."/>
            <person name="Foster-Nyarko E."/>
            <person name="Jarju S."/>
            <person name="Secka A."/>
            <person name="Antonio M."/>
            <person name="Oren A."/>
            <person name="Chaudhuri R.R."/>
            <person name="La Ragione R."/>
            <person name="Hildebrand F."/>
            <person name="Pallen M.J."/>
        </authorList>
    </citation>
    <scope>NUCLEOTIDE SEQUENCE</scope>
    <source>
        <strain evidence="2">CHK165-10780</strain>
    </source>
</reference>
<dbReference type="EMBL" id="DVFU01000057">
    <property type="protein sequence ID" value="HIQ64651.1"/>
    <property type="molecule type" value="Genomic_DNA"/>
</dbReference>
<sequence length="176" mass="19939">MASYKEIVTKAVLGKGRKTFYTEYEIKPEIEPTAVLGCWIINHTFQGRREGNKIILTGSFDTNIWYSCEGDTKTEVIRQNNTYTEIVTVHKNSTTEGEEEIIVRSLKNPTVTKADVKDGTIIYTVEKELGIEIVGDTKVKISIEDGEDPWEEIGPDINTEIDQSVNEDYLNEKKSD</sequence>
<feature type="region of interest" description="Disordered" evidence="1">
    <location>
        <begin position="149"/>
        <end position="176"/>
    </location>
</feature>
<protein>
    <submittedName>
        <fullName evidence="2">Outer spore coat protein CotE</fullName>
    </submittedName>
</protein>
<gene>
    <name evidence="2" type="ORF">IAC85_02820</name>
</gene>
<evidence type="ECO:0000313" key="3">
    <source>
        <dbReference type="Proteomes" id="UP000886725"/>
    </source>
</evidence>
<accession>A0A9D0Z078</accession>
<organism evidence="2 3">
    <name type="scientific">Candidatus Faecenecus gallistercoris</name>
    <dbReference type="NCBI Taxonomy" id="2840793"/>
    <lineage>
        <taxon>Bacteria</taxon>
        <taxon>Bacillati</taxon>
        <taxon>Bacillota</taxon>
        <taxon>Bacillota incertae sedis</taxon>
        <taxon>Candidatus Faecenecus</taxon>
    </lineage>
</organism>
<keyword evidence="2" id="KW-0946">Virion</keyword>
<dbReference type="Proteomes" id="UP000886725">
    <property type="component" value="Unassembled WGS sequence"/>
</dbReference>
<dbReference type="AlphaFoldDB" id="A0A9D0Z078"/>
<comment type="caution">
    <text evidence="2">The sequence shown here is derived from an EMBL/GenBank/DDBJ whole genome shotgun (WGS) entry which is preliminary data.</text>
</comment>
<proteinExistence type="predicted"/>
<evidence type="ECO:0000256" key="1">
    <source>
        <dbReference type="SAM" id="MobiDB-lite"/>
    </source>
</evidence>